<feature type="domain" description="Bacterial sugar transferase" evidence="3">
    <location>
        <begin position="20"/>
        <end position="212"/>
    </location>
</feature>
<evidence type="ECO:0000313" key="4">
    <source>
        <dbReference type="EMBL" id="SNR77419.1"/>
    </source>
</evidence>
<keyword evidence="2" id="KW-0472">Membrane</keyword>
<dbReference type="EMBL" id="FZNO01000024">
    <property type="protein sequence ID" value="SNR77419.1"/>
    <property type="molecule type" value="Genomic_DNA"/>
</dbReference>
<name>A0A238Z3E3_9ACTN</name>
<dbReference type="PANTHER" id="PTHR30576:SF10">
    <property type="entry name" value="SLL5057 PROTEIN"/>
    <property type="match status" value="1"/>
</dbReference>
<comment type="similarity">
    <text evidence="1">Belongs to the bacterial sugar transferase family.</text>
</comment>
<protein>
    <submittedName>
        <fullName evidence="4">Sugar transferase involved in LPS biosynthesis (Colanic, teichoic acid)</fullName>
    </submittedName>
</protein>
<dbReference type="InterPro" id="IPR003362">
    <property type="entry name" value="Bact_transf"/>
</dbReference>
<evidence type="ECO:0000256" key="2">
    <source>
        <dbReference type="SAM" id="Phobius"/>
    </source>
</evidence>
<dbReference type="RefSeq" id="WP_089338127.1">
    <property type="nucleotide sequence ID" value="NZ_FZNO01000024.1"/>
</dbReference>
<keyword evidence="2" id="KW-0812">Transmembrane</keyword>
<sequence>MDVSQPVEDGTPAWDEVARRGMDLVGAALLLLLTAPLSLILAVWIRLDTPGPALFRQQRVGQGRRPFTLYKFRTMRVGADDAAHRALIAAELRGEDTRRRGSTKIDDDARITRAGRFLRRTSCDELPQLLNVVRGDMSLVGPRPCLPWEADMFPAKYAERFTVRPGLTGLWQVRGRSVLGTLDMLELDLEYVRTRRLGTDLAIVMATIPALLRGDGAR</sequence>
<gene>
    <name evidence="4" type="ORF">SAMN06272737_12448</name>
</gene>
<accession>A0A238Z3E3</accession>
<dbReference type="Proteomes" id="UP000198403">
    <property type="component" value="Unassembled WGS sequence"/>
</dbReference>
<dbReference type="Pfam" id="PF02397">
    <property type="entry name" value="Bac_transf"/>
    <property type="match status" value="1"/>
</dbReference>
<dbReference type="PANTHER" id="PTHR30576">
    <property type="entry name" value="COLANIC BIOSYNTHESIS UDP-GLUCOSE LIPID CARRIER TRANSFERASE"/>
    <property type="match status" value="1"/>
</dbReference>
<evidence type="ECO:0000256" key="1">
    <source>
        <dbReference type="ARBA" id="ARBA00006464"/>
    </source>
</evidence>
<proteinExistence type="inferred from homology"/>
<organism evidence="4 5">
    <name type="scientific">Blastococcus mobilis</name>
    <dbReference type="NCBI Taxonomy" id="1938746"/>
    <lineage>
        <taxon>Bacteria</taxon>
        <taxon>Bacillati</taxon>
        <taxon>Actinomycetota</taxon>
        <taxon>Actinomycetes</taxon>
        <taxon>Geodermatophilales</taxon>
        <taxon>Geodermatophilaceae</taxon>
        <taxon>Blastococcus</taxon>
    </lineage>
</organism>
<reference evidence="4 5" key="1">
    <citation type="submission" date="2017-06" db="EMBL/GenBank/DDBJ databases">
        <authorList>
            <person name="Kim H.J."/>
            <person name="Triplett B.A."/>
        </authorList>
    </citation>
    <scope>NUCLEOTIDE SEQUENCE [LARGE SCALE GENOMIC DNA]</scope>
    <source>
        <strain evidence="4 5">DSM 44272</strain>
    </source>
</reference>
<feature type="transmembrane region" description="Helical" evidence="2">
    <location>
        <begin position="24"/>
        <end position="47"/>
    </location>
</feature>
<evidence type="ECO:0000313" key="5">
    <source>
        <dbReference type="Proteomes" id="UP000198403"/>
    </source>
</evidence>
<keyword evidence="2" id="KW-1133">Transmembrane helix</keyword>
<dbReference type="GO" id="GO:0016780">
    <property type="term" value="F:phosphotransferase activity, for other substituted phosphate groups"/>
    <property type="evidence" value="ECO:0007669"/>
    <property type="project" value="TreeGrafter"/>
</dbReference>
<evidence type="ECO:0000259" key="3">
    <source>
        <dbReference type="Pfam" id="PF02397"/>
    </source>
</evidence>
<keyword evidence="4" id="KW-0808">Transferase</keyword>
<keyword evidence="5" id="KW-1185">Reference proteome</keyword>
<dbReference type="AlphaFoldDB" id="A0A238Z3E3"/>